<gene>
    <name evidence="3" type="ORF">BN938_2526</name>
</gene>
<dbReference type="KEGG" id="rbc:BN938_2526"/>
<keyword evidence="4" id="KW-1185">Reference proteome</keyword>
<evidence type="ECO:0008006" key="5">
    <source>
        <dbReference type="Google" id="ProtNLM"/>
    </source>
</evidence>
<dbReference type="PIRSF" id="PIRSF034888">
    <property type="entry name" value="P-loop_UCP034888"/>
    <property type="match status" value="1"/>
</dbReference>
<dbReference type="PATRIC" id="fig|1433126.3.peg.2501"/>
<dbReference type="Pfam" id="PF12476">
    <property type="entry name" value="DUF3696"/>
    <property type="match status" value="1"/>
</dbReference>
<dbReference type="HOGENOM" id="CLU_032548_0_0_10"/>
<evidence type="ECO:0000313" key="4">
    <source>
        <dbReference type="Proteomes" id="UP000027616"/>
    </source>
</evidence>
<dbReference type="STRING" id="1433126.BN938_2526"/>
<dbReference type="SUPFAM" id="SSF52540">
    <property type="entry name" value="P-loop containing nucleoside triphosphate hydrolases"/>
    <property type="match status" value="1"/>
</dbReference>
<proteinExistence type="predicted"/>
<dbReference type="eggNOG" id="COG4938">
    <property type="taxonomic scope" value="Bacteria"/>
</dbReference>
<evidence type="ECO:0000259" key="1">
    <source>
        <dbReference type="Pfam" id="PF12476"/>
    </source>
</evidence>
<dbReference type="InterPro" id="IPR051396">
    <property type="entry name" value="Bact_Antivir_Def_Nuclease"/>
</dbReference>
<dbReference type="PANTHER" id="PTHR43581">
    <property type="entry name" value="ATP/GTP PHOSPHATASE"/>
    <property type="match status" value="1"/>
</dbReference>
<feature type="domain" description="DUF3696" evidence="1">
    <location>
        <begin position="333"/>
        <end position="386"/>
    </location>
</feature>
<dbReference type="InterPro" id="IPR027417">
    <property type="entry name" value="P-loop_NTPase"/>
</dbReference>
<evidence type="ECO:0000259" key="2">
    <source>
        <dbReference type="Pfam" id="PF13304"/>
    </source>
</evidence>
<accession>A0A060RAC8</accession>
<reference evidence="3 4" key="1">
    <citation type="journal article" date="2015" name="Genome Announc.">
        <title>Complete Genome Sequence of the Novel Leech Symbiont Mucinivorans hirudinis M3T.</title>
        <authorList>
            <person name="Nelson M.C."/>
            <person name="Bomar L."/>
            <person name="Graf J."/>
        </authorList>
    </citation>
    <scope>NUCLEOTIDE SEQUENCE [LARGE SCALE GENOMIC DNA]</scope>
    <source>
        <strain evidence="4">M3</strain>
    </source>
</reference>
<dbReference type="Gene3D" id="3.40.50.300">
    <property type="entry name" value="P-loop containing nucleotide triphosphate hydrolases"/>
    <property type="match status" value="1"/>
</dbReference>
<dbReference type="Pfam" id="PF13304">
    <property type="entry name" value="AAA_21"/>
    <property type="match status" value="1"/>
</dbReference>
<dbReference type="InterPro" id="IPR014592">
    <property type="entry name" value="P-loop_UCP034888"/>
</dbReference>
<dbReference type="PANTHER" id="PTHR43581:SF2">
    <property type="entry name" value="EXCINUCLEASE ATPASE SUBUNIT"/>
    <property type="match status" value="1"/>
</dbReference>
<dbReference type="EMBL" id="HG934468">
    <property type="protein sequence ID" value="CDN32596.1"/>
    <property type="molecule type" value="Genomic_DNA"/>
</dbReference>
<name>A0A060RAC8_9BACT</name>
<dbReference type="GO" id="GO:0016887">
    <property type="term" value="F:ATP hydrolysis activity"/>
    <property type="evidence" value="ECO:0007669"/>
    <property type="project" value="InterPro"/>
</dbReference>
<organism evidence="3 4">
    <name type="scientific">Mucinivorans hirudinis</name>
    <dbReference type="NCBI Taxonomy" id="1433126"/>
    <lineage>
        <taxon>Bacteria</taxon>
        <taxon>Pseudomonadati</taxon>
        <taxon>Bacteroidota</taxon>
        <taxon>Bacteroidia</taxon>
        <taxon>Bacteroidales</taxon>
        <taxon>Rikenellaceae</taxon>
        <taxon>Mucinivorans</taxon>
    </lineage>
</organism>
<sequence length="393" mass="44811">MIKFNIKNFKCFYNASININGLTLLAGANGYGKSSVIQALLLFRATIEHNAKWLVDKYSGSIDYNLNIELNHSYCLSLGRSNDITPTNVGLKSELQLEMVEKNNMFRLSYPLDDSRSLLWIKIGDEKNRNQQGDYRTLPLFEKEWYYLNAERIGPRIAQKVKSHDYPNVGWQGEYTAQILDEYGFKNELKTEILVENERLFDINDTNKQLLKQTQDWMQYLMPGITIDARQDMQTQTAQILVGNSYTNGKKVIATNIGFGISYVLPIVVTGLIARKGTIMIVENPEAHLHPSAQSRIGQFLARIAQSGVKVIVETHSDHVINGIQIATAQGKINNELVSINHFSERDTSSEFPQPKIEEISITKKGELTNWPKGFFDQTQIDFAELFRLRHNE</sequence>
<dbReference type="InterPro" id="IPR003959">
    <property type="entry name" value="ATPase_AAA_core"/>
</dbReference>
<dbReference type="Proteomes" id="UP000027616">
    <property type="component" value="Chromosome I"/>
</dbReference>
<dbReference type="AlphaFoldDB" id="A0A060RAC8"/>
<dbReference type="InterPro" id="IPR022532">
    <property type="entry name" value="DUF3696"/>
</dbReference>
<dbReference type="OrthoDB" id="9792800at2"/>
<protein>
    <recommendedName>
        <fullName evidence="5">DUF3696 domain-containing protein</fullName>
    </recommendedName>
</protein>
<feature type="domain" description="ATPase AAA-type core" evidence="2">
    <location>
        <begin position="22"/>
        <end position="322"/>
    </location>
</feature>
<dbReference type="GO" id="GO:0005524">
    <property type="term" value="F:ATP binding"/>
    <property type="evidence" value="ECO:0007669"/>
    <property type="project" value="InterPro"/>
</dbReference>
<evidence type="ECO:0000313" key="3">
    <source>
        <dbReference type="EMBL" id="CDN32596.1"/>
    </source>
</evidence>